<dbReference type="AlphaFoldDB" id="A0A016W1F5"/>
<name>A0A016W1F5_9BILA</name>
<accession>A0A016W1F5</accession>
<gene>
    <name evidence="1" type="primary">Acey_s0002.g791</name>
    <name evidence="1" type="ORF">Y032_0002g791</name>
</gene>
<sequence length="84" mass="9470">MVLNTILLFAGKTSAHANTKLTNQTTTAGFLAVNRQKEEKFKKIASPISVMEHPRMWPSSSMWRKCSFMVRIAILLLFSTSIVL</sequence>
<evidence type="ECO:0000313" key="1">
    <source>
        <dbReference type="EMBL" id="EYC33421.1"/>
    </source>
</evidence>
<dbReference type="EMBL" id="JARK01001338">
    <property type="protein sequence ID" value="EYC33421.1"/>
    <property type="molecule type" value="Genomic_DNA"/>
</dbReference>
<organism evidence="1 2">
    <name type="scientific">Ancylostoma ceylanicum</name>
    <dbReference type="NCBI Taxonomy" id="53326"/>
    <lineage>
        <taxon>Eukaryota</taxon>
        <taxon>Metazoa</taxon>
        <taxon>Ecdysozoa</taxon>
        <taxon>Nematoda</taxon>
        <taxon>Chromadorea</taxon>
        <taxon>Rhabditida</taxon>
        <taxon>Rhabditina</taxon>
        <taxon>Rhabditomorpha</taxon>
        <taxon>Strongyloidea</taxon>
        <taxon>Ancylostomatidae</taxon>
        <taxon>Ancylostomatinae</taxon>
        <taxon>Ancylostoma</taxon>
    </lineage>
</organism>
<evidence type="ECO:0000313" key="2">
    <source>
        <dbReference type="Proteomes" id="UP000024635"/>
    </source>
</evidence>
<dbReference type="Proteomes" id="UP000024635">
    <property type="component" value="Unassembled WGS sequence"/>
</dbReference>
<reference evidence="2" key="1">
    <citation type="journal article" date="2015" name="Nat. Genet.">
        <title>The genome and transcriptome of the zoonotic hookworm Ancylostoma ceylanicum identify infection-specific gene families.</title>
        <authorList>
            <person name="Schwarz E.M."/>
            <person name="Hu Y."/>
            <person name="Antoshechkin I."/>
            <person name="Miller M.M."/>
            <person name="Sternberg P.W."/>
            <person name="Aroian R.V."/>
        </authorList>
    </citation>
    <scope>NUCLEOTIDE SEQUENCE</scope>
    <source>
        <strain evidence="2">HY135</strain>
    </source>
</reference>
<comment type="caution">
    <text evidence="1">The sequence shown here is derived from an EMBL/GenBank/DDBJ whole genome shotgun (WGS) entry which is preliminary data.</text>
</comment>
<keyword evidence="2" id="KW-1185">Reference proteome</keyword>
<proteinExistence type="predicted"/>
<protein>
    <submittedName>
        <fullName evidence="1">Uncharacterized protein</fullName>
    </submittedName>
</protein>